<accession>A0A0F9RUI4</accession>
<sequence>MAREHWVDRVVAMVEEAKVRMRASMGSVVSRPVGRRPNTKVLMEQAMMNPQALDPTGRATLAQFLIERYGERAAQDIIPYLGIPEEEEL</sequence>
<evidence type="ECO:0000313" key="1">
    <source>
        <dbReference type="EMBL" id="KKN28651.1"/>
    </source>
</evidence>
<protein>
    <submittedName>
        <fullName evidence="1">Uncharacterized protein</fullName>
    </submittedName>
</protein>
<dbReference type="EMBL" id="LAZR01002545">
    <property type="protein sequence ID" value="KKN28651.1"/>
    <property type="molecule type" value="Genomic_DNA"/>
</dbReference>
<name>A0A0F9RUI4_9ZZZZ</name>
<gene>
    <name evidence="1" type="ORF">LCGC14_0852240</name>
</gene>
<reference evidence="1" key="1">
    <citation type="journal article" date="2015" name="Nature">
        <title>Complex archaea that bridge the gap between prokaryotes and eukaryotes.</title>
        <authorList>
            <person name="Spang A."/>
            <person name="Saw J.H."/>
            <person name="Jorgensen S.L."/>
            <person name="Zaremba-Niedzwiedzka K."/>
            <person name="Martijn J."/>
            <person name="Lind A.E."/>
            <person name="van Eijk R."/>
            <person name="Schleper C."/>
            <person name="Guy L."/>
            <person name="Ettema T.J."/>
        </authorList>
    </citation>
    <scope>NUCLEOTIDE SEQUENCE</scope>
</reference>
<proteinExistence type="predicted"/>
<dbReference type="AlphaFoldDB" id="A0A0F9RUI4"/>
<organism evidence="1">
    <name type="scientific">marine sediment metagenome</name>
    <dbReference type="NCBI Taxonomy" id="412755"/>
    <lineage>
        <taxon>unclassified sequences</taxon>
        <taxon>metagenomes</taxon>
        <taxon>ecological metagenomes</taxon>
    </lineage>
</organism>
<comment type="caution">
    <text evidence="1">The sequence shown here is derived from an EMBL/GenBank/DDBJ whole genome shotgun (WGS) entry which is preliminary data.</text>
</comment>